<sequence length="158" mass="17136">MTKFTVILIGIAIIAGMSSVAIARAPFNLQSMTCNITTPDTNDCTGMPTLQSGVLTLAKTGTFKLKALYNGCFIVENVTKSGIFQGSHFKETTHFELLTTQMIGIKNNATDFPRTLGFANLNNNNLDGYLIDISVVMRTYGQNTDNIVTAKLQCAVNE</sequence>
<protein>
    <submittedName>
        <fullName evidence="1">Uncharacterized protein</fullName>
    </submittedName>
</protein>
<dbReference type="EMBL" id="FOSP01000001">
    <property type="protein sequence ID" value="SFK12036.1"/>
    <property type="molecule type" value="Genomic_DNA"/>
</dbReference>
<dbReference type="AlphaFoldDB" id="A0A1I3WZK0"/>
<dbReference type="OrthoDB" id="8547493at2"/>
<organism evidence="1 2">
    <name type="scientific">Nitrosomonas aestuarii</name>
    <dbReference type="NCBI Taxonomy" id="52441"/>
    <lineage>
        <taxon>Bacteria</taxon>
        <taxon>Pseudomonadati</taxon>
        <taxon>Pseudomonadota</taxon>
        <taxon>Betaproteobacteria</taxon>
        <taxon>Nitrosomonadales</taxon>
        <taxon>Nitrosomonadaceae</taxon>
        <taxon>Nitrosomonas</taxon>
    </lineage>
</organism>
<keyword evidence="2" id="KW-1185">Reference proteome</keyword>
<dbReference type="Proteomes" id="UP000199533">
    <property type="component" value="Unassembled WGS sequence"/>
</dbReference>
<dbReference type="RefSeq" id="WP_090696219.1">
    <property type="nucleotide sequence ID" value="NZ_FOSP01000001.1"/>
</dbReference>
<proteinExistence type="predicted"/>
<name>A0A1I3WZK0_9PROT</name>
<evidence type="ECO:0000313" key="1">
    <source>
        <dbReference type="EMBL" id="SFK12036.1"/>
    </source>
</evidence>
<reference evidence="2" key="1">
    <citation type="submission" date="2016-10" db="EMBL/GenBank/DDBJ databases">
        <authorList>
            <person name="Varghese N."/>
            <person name="Submissions S."/>
        </authorList>
    </citation>
    <scope>NUCLEOTIDE SEQUENCE [LARGE SCALE GENOMIC DNA]</scope>
    <source>
        <strain evidence="2">Nm69</strain>
    </source>
</reference>
<dbReference type="STRING" id="52441.SAMN05216302_100116"/>
<accession>A0A1I3WZK0</accession>
<gene>
    <name evidence="1" type="ORF">SAMN05216302_100116</name>
</gene>
<evidence type="ECO:0000313" key="2">
    <source>
        <dbReference type="Proteomes" id="UP000199533"/>
    </source>
</evidence>